<feature type="domain" description="OmpR/PhoB-type" evidence="5">
    <location>
        <begin position="133"/>
        <end position="232"/>
    </location>
</feature>
<evidence type="ECO:0000256" key="3">
    <source>
        <dbReference type="PROSITE-ProRule" id="PRU01091"/>
    </source>
</evidence>
<reference evidence="6 7" key="1">
    <citation type="submission" date="2023-04" db="EMBL/GenBank/DDBJ databases">
        <title>A novel bacteria isolated from coastal sediment.</title>
        <authorList>
            <person name="Liu X.-J."/>
            <person name="Du Z.-J."/>
        </authorList>
    </citation>
    <scope>NUCLEOTIDE SEQUENCE [LARGE SCALE GENOMIC DNA]</scope>
    <source>
        <strain evidence="6 7">SDUM461003</strain>
    </source>
</reference>
<dbReference type="Gene3D" id="3.40.50.2300">
    <property type="match status" value="1"/>
</dbReference>
<comment type="caution">
    <text evidence="6">The sequence shown here is derived from an EMBL/GenBank/DDBJ whole genome shotgun (WGS) entry which is preliminary data.</text>
</comment>
<evidence type="ECO:0000256" key="1">
    <source>
        <dbReference type="ARBA" id="ARBA00023125"/>
    </source>
</evidence>
<dbReference type="SMART" id="SM00862">
    <property type="entry name" value="Trans_reg_C"/>
    <property type="match status" value="1"/>
</dbReference>
<proteinExistence type="predicted"/>
<name>A0ABU1AXX5_9BACT</name>
<dbReference type="InterPro" id="IPR011006">
    <property type="entry name" value="CheY-like_superfamily"/>
</dbReference>
<keyword evidence="1 3" id="KW-0238">DNA-binding</keyword>
<dbReference type="InterPro" id="IPR001789">
    <property type="entry name" value="Sig_transdc_resp-reg_receiver"/>
</dbReference>
<evidence type="ECO:0000313" key="6">
    <source>
        <dbReference type="EMBL" id="MDQ8208089.1"/>
    </source>
</evidence>
<protein>
    <submittedName>
        <fullName evidence="6">Response regulator transcription factor</fullName>
    </submittedName>
</protein>
<dbReference type="PROSITE" id="PS51755">
    <property type="entry name" value="OMPR_PHOB"/>
    <property type="match status" value="1"/>
</dbReference>
<accession>A0ABU1AXX5</accession>
<sequence>MTDTKQILIAEDDASIRLVLVDILESEGYQVAVATNGEEALALFESAAPQLAILDIMMPRMSGYDVCRAIRKSDAALPIIMLSAKSEEIDKVLGLELGADDYMTKPFGVRELLARVSAALRRAANSVTVADEVGPVCFGEIQLDRARRQLLRGDQEISLTQLEYRLLLAFIQHADRALSRDELLNAAWGIDYQGTTRTLDQHVSQLRHKIEPEPSKPRYLLTVHGYGYRYKPE</sequence>
<dbReference type="InterPro" id="IPR039420">
    <property type="entry name" value="WalR-like"/>
</dbReference>
<dbReference type="CDD" id="cd00383">
    <property type="entry name" value="trans_reg_C"/>
    <property type="match status" value="1"/>
</dbReference>
<dbReference type="Gene3D" id="6.10.250.690">
    <property type="match status" value="1"/>
</dbReference>
<dbReference type="Pfam" id="PF00072">
    <property type="entry name" value="Response_reg"/>
    <property type="match status" value="1"/>
</dbReference>
<dbReference type="SMART" id="SM00448">
    <property type="entry name" value="REC"/>
    <property type="match status" value="1"/>
</dbReference>
<feature type="DNA-binding region" description="OmpR/PhoB-type" evidence="3">
    <location>
        <begin position="133"/>
        <end position="232"/>
    </location>
</feature>
<evidence type="ECO:0000313" key="7">
    <source>
        <dbReference type="Proteomes" id="UP001225316"/>
    </source>
</evidence>
<evidence type="ECO:0000259" key="5">
    <source>
        <dbReference type="PROSITE" id="PS51755"/>
    </source>
</evidence>
<dbReference type="CDD" id="cd17574">
    <property type="entry name" value="REC_OmpR"/>
    <property type="match status" value="1"/>
</dbReference>
<dbReference type="Pfam" id="PF00486">
    <property type="entry name" value="Trans_reg_C"/>
    <property type="match status" value="1"/>
</dbReference>
<dbReference type="SUPFAM" id="SSF46894">
    <property type="entry name" value="C-terminal effector domain of the bipartite response regulators"/>
    <property type="match status" value="1"/>
</dbReference>
<dbReference type="InterPro" id="IPR016032">
    <property type="entry name" value="Sig_transdc_resp-reg_C-effctor"/>
</dbReference>
<dbReference type="InterPro" id="IPR036388">
    <property type="entry name" value="WH-like_DNA-bd_sf"/>
</dbReference>
<dbReference type="Proteomes" id="UP001225316">
    <property type="component" value="Unassembled WGS sequence"/>
</dbReference>
<keyword evidence="7" id="KW-1185">Reference proteome</keyword>
<evidence type="ECO:0000256" key="2">
    <source>
        <dbReference type="PROSITE-ProRule" id="PRU00169"/>
    </source>
</evidence>
<evidence type="ECO:0000259" key="4">
    <source>
        <dbReference type="PROSITE" id="PS50110"/>
    </source>
</evidence>
<organism evidence="6 7">
    <name type="scientific">Thalassobacterium maritimum</name>
    <dbReference type="NCBI Taxonomy" id="3041265"/>
    <lineage>
        <taxon>Bacteria</taxon>
        <taxon>Pseudomonadati</taxon>
        <taxon>Verrucomicrobiota</taxon>
        <taxon>Opitutia</taxon>
        <taxon>Puniceicoccales</taxon>
        <taxon>Coraliomargaritaceae</taxon>
        <taxon>Thalassobacterium</taxon>
    </lineage>
</organism>
<feature type="domain" description="Response regulatory" evidence="4">
    <location>
        <begin position="6"/>
        <end position="120"/>
    </location>
</feature>
<dbReference type="SUPFAM" id="SSF52172">
    <property type="entry name" value="CheY-like"/>
    <property type="match status" value="1"/>
</dbReference>
<gene>
    <name evidence="6" type="ORF">QEH52_11255</name>
</gene>
<keyword evidence="2" id="KW-0597">Phosphoprotein</keyword>
<dbReference type="Gene3D" id="1.10.10.10">
    <property type="entry name" value="Winged helix-like DNA-binding domain superfamily/Winged helix DNA-binding domain"/>
    <property type="match status" value="1"/>
</dbReference>
<dbReference type="RefSeq" id="WP_308950523.1">
    <property type="nucleotide sequence ID" value="NZ_JARXHW010000024.1"/>
</dbReference>
<dbReference type="PANTHER" id="PTHR48111:SF11">
    <property type="entry name" value="TWO-COMPONENT RESPONSE REGULATOR"/>
    <property type="match status" value="1"/>
</dbReference>
<dbReference type="EMBL" id="JARXHW010000024">
    <property type="protein sequence ID" value="MDQ8208089.1"/>
    <property type="molecule type" value="Genomic_DNA"/>
</dbReference>
<feature type="modified residue" description="4-aspartylphosphate" evidence="2">
    <location>
        <position position="55"/>
    </location>
</feature>
<dbReference type="InterPro" id="IPR001867">
    <property type="entry name" value="OmpR/PhoB-type_DNA-bd"/>
</dbReference>
<dbReference type="PROSITE" id="PS50110">
    <property type="entry name" value="RESPONSE_REGULATORY"/>
    <property type="match status" value="1"/>
</dbReference>
<dbReference type="PANTHER" id="PTHR48111">
    <property type="entry name" value="REGULATOR OF RPOS"/>
    <property type="match status" value="1"/>
</dbReference>